<dbReference type="OrthoDB" id="9803914at2"/>
<evidence type="ECO:0000313" key="10">
    <source>
        <dbReference type="EMBL" id="OFJ51780.1"/>
    </source>
</evidence>
<comment type="caution">
    <text evidence="10">The sequence shown here is derived from an EMBL/GenBank/DDBJ whole genome shotgun (WGS) entry which is preliminary data.</text>
</comment>
<dbReference type="SUPFAM" id="SSF56219">
    <property type="entry name" value="DNase I-like"/>
    <property type="match status" value="1"/>
</dbReference>
<evidence type="ECO:0000256" key="1">
    <source>
        <dbReference type="ARBA" id="ARBA00007092"/>
    </source>
</evidence>
<dbReference type="InterPro" id="IPR004808">
    <property type="entry name" value="AP_endonuc_1"/>
</dbReference>
<feature type="binding site" evidence="6">
    <location>
        <position position="34"/>
    </location>
    <ligand>
        <name>Mg(2+)</name>
        <dbReference type="ChEBI" id="CHEBI:18420"/>
        <label>1</label>
    </ligand>
</feature>
<evidence type="ECO:0000256" key="5">
    <source>
        <dbReference type="PIRSR" id="PIRSR604808-1"/>
    </source>
</evidence>
<feature type="binding site" evidence="6">
    <location>
        <position position="255"/>
    </location>
    <ligand>
        <name>Mg(2+)</name>
        <dbReference type="ChEBI" id="CHEBI:18420"/>
        <label>1</label>
    </ligand>
</feature>
<dbReference type="InterPro" id="IPR005135">
    <property type="entry name" value="Endo/exonuclease/phosphatase"/>
</dbReference>
<feature type="site" description="Important for catalytic activity" evidence="7">
    <location>
        <position position="221"/>
    </location>
</feature>
<dbReference type="GO" id="GO:0046872">
    <property type="term" value="F:metal ion binding"/>
    <property type="evidence" value="ECO:0007669"/>
    <property type="project" value="UniProtKB-KW"/>
</dbReference>
<dbReference type="Gene3D" id="3.60.10.10">
    <property type="entry name" value="Endonuclease/exonuclease/phosphatase"/>
    <property type="match status" value="1"/>
</dbReference>
<proteinExistence type="inferred from homology"/>
<dbReference type="Proteomes" id="UP000178953">
    <property type="component" value="Unassembled WGS sequence"/>
</dbReference>
<evidence type="ECO:0000313" key="11">
    <source>
        <dbReference type="Proteomes" id="UP000178953"/>
    </source>
</evidence>
<sequence>MRLATWNVNSIRSRIDRVTSWLERADVDVLAMQETKCKDEQFPTLPFASLGYEVVHTGSSQWNGVAIASRVGITDVAVGFDGQPTWEEASEARALGATCDGVRVWSLYVPNGRTVDSPHYAYKLDWLAALRRTASGWLAEDPRAQIALVGDWNIAPTDEDVWDIEVFRHSTHVTEPERAAFRAIEAEFPDVVRPFAPGPENFTYWDYTQLRFPRREGMRIDFVLGSPALAERVGHAEIVRAERKPGKKGTPPPSDHAPVLVDLT</sequence>
<feature type="binding site" evidence="6">
    <location>
        <position position="7"/>
    </location>
    <ligand>
        <name>Mg(2+)</name>
        <dbReference type="ChEBI" id="CHEBI:18420"/>
        <label>1</label>
    </ligand>
</feature>
<keyword evidence="6" id="KW-0464">Manganese</keyword>
<evidence type="ECO:0000259" key="9">
    <source>
        <dbReference type="Pfam" id="PF03372"/>
    </source>
</evidence>
<dbReference type="RefSeq" id="WP_070355001.1">
    <property type="nucleotide sequence ID" value="NZ_CP043474.1"/>
</dbReference>
<feature type="active site" description="Proton donor/acceptor" evidence="5">
    <location>
        <position position="151"/>
    </location>
</feature>
<gene>
    <name evidence="10" type="ORF">BEL07_20980</name>
</gene>
<organism evidence="10 11">
    <name type="scientific">Mycolicibacterium grossiae</name>
    <dbReference type="NCBI Taxonomy" id="1552759"/>
    <lineage>
        <taxon>Bacteria</taxon>
        <taxon>Bacillati</taxon>
        <taxon>Actinomycetota</taxon>
        <taxon>Actinomycetes</taxon>
        <taxon>Mycobacteriales</taxon>
        <taxon>Mycobacteriaceae</taxon>
        <taxon>Mycolicibacterium</taxon>
    </lineage>
</organism>
<dbReference type="PANTHER" id="PTHR43250">
    <property type="entry name" value="EXODEOXYRIBONUCLEASE III"/>
    <property type="match status" value="1"/>
</dbReference>
<feature type="active site" evidence="5">
    <location>
        <position position="108"/>
    </location>
</feature>
<dbReference type="AlphaFoldDB" id="A0A1E8Q1C8"/>
<accession>A0A1E8Q1C8</accession>
<dbReference type="EMBL" id="MCHX01000056">
    <property type="protein sequence ID" value="OFJ51780.1"/>
    <property type="molecule type" value="Genomic_DNA"/>
</dbReference>
<reference evidence="10 11" key="1">
    <citation type="submission" date="2016-09" db="EMBL/GenBank/DDBJ databases">
        <title>genome sequence of Mycobacterium sp. 739 SCH.</title>
        <authorList>
            <person name="Greninger A.L."/>
            <person name="Qin X."/>
            <person name="Jerome K."/>
            <person name="Vora S."/>
            <person name="Quinn K."/>
        </authorList>
    </citation>
    <scope>NUCLEOTIDE SEQUENCE [LARGE SCALE GENOMIC DNA]</scope>
    <source>
        <strain evidence="10 11">SCH</strain>
    </source>
</reference>
<keyword evidence="4 6" id="KW-0460">Magnesium</keyword>
<feature type="active site" description="Proton acceptor" evidence="5">
    <location>
        <position position="256"/>
    </location>
</feature>
<dbReference type="InterPro" id="IPR037493">
    <property type="entry name" value="ExoIII-like"/>
</dbReference>
<comment type="similarity">
    <text evidence="1">Belongs to the DNA repair enzymes AP/ExoA family.</text>
</comment>
<comment type="cofactor">
    <cofactor evidence="6">
        <name>Mg(2+)</name>
        <dbReference type="ChEBI" id="CHEBI:18420"/>
    </cofactor>
    <cofactor evidence="6">
        <name>Mn(2+)</name>
        <dbReference type="ChEBI" id="CHEBI:29035"/>
    </cofactor>
    <text evidence="6">Probably binds two magnesium or manganese ions per subunit.</text>
</comment>
<keyword evidence="3" id="KW-0378">Hydrolase</keyword>
<evidence type="ECO:0000256" key="2">
    <source>
        <dbReference type="ARBA" id="ARBA00022723"/>
    </source>
</evidence>
<evidence type="ECO:0000256" key="7">
    <source>
        <dbReference type="PIRSR" id="PIRSR604808-3"/>
    </source>
</evidence>
<evidence type="ECO:0000256" key="4">
    <source>
        <dbReference type="ARBA" id="ARBA00022842"/>
    </source>
</evidence>
<feature type="binding site" evidence="6">
    <location>
        <position position="151"/>
    </location>
    <ligand>
        <name>Mg(2+)</name>
        <dbReference type="ChEBI" id="CHEBI:18420"/>
        <label>1</label>
    </ligand>
</feature>
<evidence type="ECO:0000256" key="3">
    <source>
        <dbReference type="ARBA" id="ARBA00022801"/>
    </source>
</evidence>
<feature type="region of interest" description="Disordered" evidence="8">
    <location>
        <begin position="241"/>
        <end position="264"/>
    </location>
</feature>
<dbReference type="PROSITE" id="PS51435">
    <property type="entry name" value="AP_NUCLEASE_F1_4"/>
    <property type="match status" value="1"/>
</dbReference>
<dbReference type="GO" id="GO:0008311">
    <property type="term" value="F:double-stranded DNA 3'-5' DNA exonuclease activity"/>
    <property type="evidence" value="ECO:0007669"/>
    <property type="project" value="InterPro"/>
</dbReference>
<protein>
    <submittedName>
        <fullName evidence="10">Exodeoxyribonuclease III</fullName>
    </submittedName>
</protein>
<dbReference type="InterPro" id="IPR036691">
    <property type="entry name" value="Endo/exonu/phosph_ase_sf"/>
</dbReference>
<dbReference type="GO" id="GO:0006281">
    <property type="term" value="P:DNA repair"/>
    <property type="evidence" value="ECO:0007669"/>
    <property type="project" value="InterPro"/>
</dbReference>
<dbReference type="PANTHER" id="PTHR43250:SF2">
    <property type="entry name" value="EXODEOXYRIBONUCLEASE III"/>
    <property type="match status" value="1"/>
</dbReference>
<feature type="domain" description="Endonuclease/exonuclease/phosphatase" evidence="9">
    <location>
        <begin position="4"/>
        <end position="256"/>
    </location>
</feature>
<dbReference type="Pfam" id="PF03372">
    <property type="entry name" value="Exo_endo_phos"/>
    <property type="match status" value="1"/>
</dbReference>
<keyword evidence="11" id="KW-1185">Reference proteome</keyword>
<feature type="site" description="Transition state stabilizer" evidence="7">
    <location>
        <position position="153"/>
    </location>
</feature>
<dbReference type="CDD" id="cd09086">
    <property type="entry name" value="ExoIII-like_AP-endo"/>
    <property type="match status" value="1"/>
</dbReference>
<feature type="site" description="Interaction with DNA substrate" evidence="7">
    <location>
        <position position="256"/>
    </location>
</feature>
<name>A0A1E8Q1C8_9MYCO</name>
<feature type="binding site" evidence="6">
    <location>
        <position position="153"/>
    </location>
    <ligand>
        <name>Mg(2+)</name>
        <dbReference type="ChEBI" id="CHEBI:18420"/>
        <label>1</label>
    </ligand>
</feature>
<dbReference type="NCBIfam" id="TIGR00195">
    <property type="entry name" value="exoDNase_III"/>
    <property type="match status" value="1"/>
</dbReference>
<evidence type="ECO:0000256" key="6">
    <source>
        <dbReference type="PIRSR" id="PIRSR604808-2"/>
    </source>
</evidence>
<dbReference type="NCBIfam" id="TIGR00633">
    <property type="entry name" value="xth"/>
    <property type="match status" value="1"/>
</dbReference>
<keyword evidence="2 6" id="KW-0479">Metal-binding</keyword>
<evidence type="ECO:0000256" key="8">
    <source>
        <dbReference type="SAM" id="MobiDB-lite"/>
    </source>
</evidence>
<feature type="binding site" evidence="6">
    <location>
        <position position="256"/>
    </location>
    <ligand>
        <name>Mg(2+)</name>
        <dbReference type="ChEBI" id="CHEBI:18420"/>
        <label>1</label>
    </ligand>
</feature>